<feature type="domain" description="MOFRL-associated" evidence="2">
    <location>
        <begin position="18"/>
        <end position="252"/>
    </location>
</feature>
<dbReference type="GO" id="GO:0005737">
    <property type="term" value="C:cytoplasm"/>
    <property type="evidence" value="ECO:0007669"/>
    <property type="project" value="TreeGrafter"/>
</dbReference>
<dbReference type="Pfam" id="PF05161">
    <property type="entry name" value="MOFRL"/>
    <property type="match status" value="1"/>
</dbReference>
<protein>
    <submittedName>
        <fullName evidence="3">Glycerate kinase</fullName>
    </submittedName>
</protein>
<accession>A0A7J2U189</accession>
<dbReference type="PANTHER" id="PTHR12227:SF0">
    <property type="entry name" value="GLYCERATE KINASE"/>
    <property type="match status" value="1"/>
</dbReference>
<keyword evidence="3" id="KW-0418">Kinase</keyword>
<sequence>MFIKNFDELVKSDLHRLALQLVEYGLSVADPYAAVRENLRVLNNKIFVGNAEMSIAGRIHVVGFGKASKRMAEAVYSVLGDRIAGGVVITPSDEGHVGNIMIVRGDHPIPGENTLRSSQLLLDYLIDNVREEDLVIVLISGGGSALFEIPEEGVSLKDVAWISRELMKRGADIFELNAVRKRFSKVKGGKLLRFIRSRKVASLIISDVVGDRLDTIASGPTAPDETTFADVYKILVKYGLWSELGKNMRGIIEKGLSSSLEDTPKPGNPIFNNVVNIIVASNRIVLEAMARRAREAGFNTLILTSMLEGEAREVGRVLASIIKSIDLHSLPIQKPAALLAGGETVVTVRGSGTGGRNQELCLSLAVSIRGMNNAVAICIGSDGIDGVSPAAGAIIDGSMYYEAVSKGLDPLAYLNNNDSYTILSKLSRAIITGYTGTNVNDIFIAIIR</sequence>
<comment type="caution">
    <text evidence="3">The sequence shown here is derived from an EMBL/GenBank/DDBJ whole genome shotgun (WGS) entry which is preliminary data.</text>
</comment>
<dbReference type="SUPFAM" id="SSF82544">
    <property type="entry name" value="GckA/TtuD-like"/>
    <property type="match status" value="1"/>
</dbReference>
<keyword evidence="3" id="KW-0808">Transferase</keyword>
<dbReference type="Gene3D" id="3.40.50.10180">
    <property type="entry name" value="Glycerate kinase, MOFRL-like N-terminal domain"/>
    <property type="match status" value="1"/>
</dbReference>
<reference evidence="3" key="1">
    <citation type="journal article" date="2020" name="mSystems">
        <title>Genome- and Community-Level Interaction Insights into Carbon Utilization and Element Cycling Functions of Hydrothermarchaeota in Hydrothermal Sediment.</title>
        <authorList>
            <person name="Zhou Z."/>
            <person name="Liu Y."/>
            <person name="Xu W."/>
            <person name="Pan J."/>
            <person name="Luo Z.H."/>
            <person name="Li M."/>
        </authorList>
    </citation>
    <scope>NUCLEOTIDE SEQUENCE [LARGE SCALE GENOMIC DNA]</scope>
    <source>
        <strain evidence="3">SpSt-125</strain>
    </source>
</reference>
<gene>
    <name evidence="3" type="ORF">ENO26_03035</name>
</gene>
<feature type="domain" description="MOFRL" evidence="1">
    <location>
        <begin position="337"/>
        <end position="441"/>
    </location>
</feature>
<dbReference type="GO" id="GO:0008887">
    <property type="term" value="F:glycerate kinase activity"/>
    <property type="evidence" value="ECO:0007669"/>
    <property type="project" value="InterPro"/>
</dbReference>
<dbReference type="Gene3D" id="3.40.1480.10">
    <property type="entry name" value="MOFRL domain"/>
    <property type="match status" value="1"/>
</dbReference>
<dbReference type="InterPro" id="IPR038614">
    <property type="entry name" value="GK_N_sf"/>
</dbReference>
<proteinExistence type="predicted"/>
<dbReference type="PANTHER" id="PTHR12227">
    <property type="entry name" value="GLYCERATE KINASE"/>
    <property type="match status" value="1"/>
</dbReference>
<evidence type="ECO:0000259" key="1">
    <source>
        <dbReference type="Pfam" id="PF05161"/>
    </source>
</evidence>
<dbReference type="InterPro" id="IPR037035">
    <property type="entry name" value="GK-like_C_sf"/>
</dbReference>
<dbReference type="InterPro" id="IPR007835">
    <property type="entry name" value="MOFRL"/>
</dbReference>
<dbReference type="AlphaFoldDB" id="A0A7J2U189"/>
<dbReference type="InterPro" id="IPR039760">
    <property type="entry name" value="MOFRL_protein"/>
</dbReference>
<dbReference type="InterPro" id="IPR025286">
    <property type="entry name" value="MOFRL_assoc_dom"/>
</dbReference>
<dbReference type="Pfam" id="PF13660">
    <property type="entry name" value="DUF4147"/>
    <property type="match status" value="1"/>
</dbReference>
<dbReference type="EMBL" id="DSEU01000017">
    <property type="protein sequence ID" value="HEM66534.1"/>
    <property type="molecule type" value="Genomic_DNA"/>
</dbReference>
<name>A0A7J2U189_9CREN</name>
<organism evidence="3">
    <name type="scientific">Ignisphaera aggregans</name>
    <dbReference type="NCBI Taxonomy" id="334771"/>
    <lineage>
        <taxon>Archaea</taxon>
        <taxon>Thermoproteota</taxon>
        <taxon>Thermoprotei</taxon>
        <taxon>Desulfurococcales</taxon>
        <taxon>Desulfurococcaceae</taxon>
        <taxon>Ignisphaera</taxon>
    </lineage>
</organism>
<dbReference type="FunFam" id="3.40.1480.10:FF:000002">
    <property type="entry name" value="Glycerate kinase"/>
    <property type="match status" value="1"/>
</dbReference>
<evidence type="ECO:0000313" key="3">
    <source>
        <dbReference type="EMBL" id="HEM66534.1"/>
    </source>
</evidence>
<evidence type="ECO:0000259" key="2">
    <source>
        <dbReference type="Pfam" id="PF13660"/>
    </source>
</evidence>